<protein>
    <submittedName>
        <fullName evidence="3">PCZ1.3</fullName>
    </submittedName>
</protein>
<dbReference type="EMBL" id="DQ438984">
    <property type="protein sequence ID" value="ABE02506.1"/>
    <property type="molecule type" value="Genomic_DNA"/>
</dbReference>
<keyword evidence="3" id="KW-0614">Plasmid</keyword>
<evidence type="ECO:0000313" key="3">
    <source>
        <dbReference type="EMBL" id="ABE02506.1"/>
    </source>
</evidence>
<keyword evidence="2" id="KW-0175">Coiled coil</keyword>
<dbReference type="InterPro" id="IPR001668">
    <property type="entry name" value="Mob_Pre"/>
</dbReference>
<evidence type="ECO:0000256" key="1">
    <source>
        <dbReference type="ARBA" id="ARBA00010657"/>
    </source>
</evidence>
<accession>Q1PHH7</accession>
<reference evidence="3" key="1">
    <citation type="submission" date="2006-03" db="EMBL/GenBank/DDBJ databases">
        <authorList>
            <person name="Zhu Y."/>
            <person name="Xu M."/>
            <person name="Liu Q."/>
            <person name="Liu S."/>
            <person name="Qin Z."/>
        </authorList>
    </citation>
    <scope>NUCLEOTIDE SEQUENCE</scope>
    <source>
        <strain evidence="3">ZOYM</strain>
        <plasmid evidence="3">pPCZ1</plasmid>
    </source>
</reference>
<dbReference type="NCBIfam" id="NF041497">
    <property type="entry name" value="MobV"/>
    <property type="match status" value="1"/>
</dbReference>
<name>Q1PHH7_9BACL</name>
<geneLocation type="plasmid" evidence="3">
    <name>pPCZ1</name>
</geneLocation>
<dbReference type="AlphaFoldDB" id="Q1PHH7"/>
<organism evidence="3">
    <name type="scientific">Planococcus sp. ZOYM</name>
    <dbReference type="NCBI Taxonomy" id="378212"/>
    <lineage>
        <taxon>Bacteria</taxon>
        <taxon>Bacillati</taxon>
        <taxon>Bacillota</taxon>
        <taxon>Bacilli</taxon>
        <taxon>Bacillales</taxon>
        <taxon>Caryophanaceae</taxon>
        <taxon>Planococcus</taxon>
    </lineage>
</organism>
<feature type="coiled-coil region" evidence="2">
    <location>
        <begin position="281"/>
        <end position="421"/>
    </location>
</feature>
<proteinExistence type="inferred from homology"/>
<evidence type="ECO:0000256" key="2">
    <source>
        <dbReference type="SAM" id="Coils"/>
    </source>
</evidence>
<dbReference type="GO" id="GO:0006310">
    <property type="term" value="P:DNA recombination"/>
    <property type="evidence" value="ECO:0007669"/>
    <property type="project" value="InterPro"/>
</dbReference>
<dbReference type="Pfam" id="PF01076">
    <property type="entry name" value="Mob_Pre"/>
    <property type="match status" value="1"/>
</dbReference>
<dbReference type="CDD" id="cd17242">
    <property type="entry name" value="MobM_relaxase"/>
    <property type="match status" value="1"/>
</dbReference>
<dbReference type="Gene3D" id="1.20.5.340">
    <property type="match status" value="1"/>
</dbReference>
<dbReference type="Gene3D" id="3.30.930.30">
    <property type="match status" value="1"/>
</dbReference>
<comment type="similarity">
    <text evidence="1">Belongs to the plasmid mobilization pre family.</text>
</comment>
<sequence length="479" mass="55376">MCYTLSLKFFILRGFKGMSYSIIRVQKMNGQAIKGMQIHNQREKDSQTNPDIRKEDLHLNYDLIHGQEKIDYKQEIQQVISENVKSDKKIRKDAVLVSEFLITSDTTFFDNLSPDEQKRYFETAKDFIADRYGQQNVIYATVHNDEKTPHMHVGIVPVTEDGRLSAKEVIGNRMALVKLQDAFNAHVKAHGFDLERGLSRKGRKHVDMAKFKQLTAFEAEKQAMATYEQTVSKIKAIEEKTKALEDLPDPTRMVGRAMLKSEDYDTLVNYATNGAVAEVEVMDLQRKLAEKDQEIMQLKNEMQDGQDKIRKNYAGIEYRNEEILSNLEKLTDEKANKKAEKIFKSMDVVEKHEEAVIEYNKLRAEYKIVYADRERLKSENKSLARSNAGLKAENKTLEEDKSVLQNRIIELTNEFAAWKDRAKMALHNQFKRIVIRLKAVGIAPDKLKGLAQVEEKFVAASFHEIENPKKSEKFQEMER</sequence>
<dbReference type="GO" id="GO:0003677">
    <property type="term" value="F:DNA binding"/>
    <property type="evidence" value="ECO:0007669"/>
    <property type="project" value="InterPro"/>
</dbReference>